<keyword evidence="2" id="KW-0808">Transferase</keyword>
<dbReference type="AlphaFoldDB" id="A0A174PPW7"/>
<evidence type="ECO:0000313" key="2">
    <source>
        <dbReference type="EMBL" id="CUP60860.1"/>
    </source>
</evidence>
<evidence type="ECO:0000313" key="3">
    <source>
        <dbReference type="Proteomes" id="UP000095485"/>
    </source>
</evidence>
<gene>
    <name evidence="2" type="ORF">ERS852526_01540</name>
</gene>
<name>A0A174PPW7_9FIRM</name>
<proteinExistence type="predicted"/>
<accession>A0A174PPW7</accession>
<dbReference type="RefSeq" id="WP_055282926.1">
    <property type="nucleotide sequence ID" value="NZ_CZAY01000010.1"/>
</dbReference>
<dbReference type="SUPFAM" id="SSF56112">
    <property type="entry name" value="Protein kinase-like (PK-like)"/>
    <property type="match status" value="1"/>
</dbReference>
<dbReference type="GeneID" id="96228836"/>
<dbReference type="STRING" id="88431.ERS852423_00590"/>
<reference evidence="2 3" key="1">
    <citation type="submission" date="2015-09" db="EMBL/GenBank/DDBJ databases">
        <authorList>
            <consortium name="Pathogen Informatics"/>
        </authorList>
    </citation>
    <scope>NUCLEOTIDE SEQUENCE [LARGE SCALE GENOMIC DNA]</scope>
    <source>
        <strain evidence="2 3">2789STDY5834914</strain>
    </source>
</reference>
<feature type="domain" description="Aminoglycoside phosphotransferase" evidence="1">
    <location>
        <begin position="33"/>
        <end position="245"/>
    </location>
</feature>
<protein>
    <submittedName>
        <fullName evidence="2">Phosphotransferase enzyme family</fullName>
    </submittedName>
</protein>
<dbReference type="Pfam" id="PF01636">
    <property type="entry name" value="APH"/>
    <property type="match status" value="1"/>
</dbReference>
<dbReference type="Gene3D" id="3.90.1200.10">
    <property type="match status" value="1"/>
</dbReference>
<sequence length="338" mass="39305">MERIKGLNEYVKNKKYRKALNLPNEQEEEYTMLAQGEYNINYSFTHPKTGKKLLLRVNCGSQMHLENQIGYECHALQLLEASGRTPKVLYVDGSRKFLDHGVLVMEYLPGKALDYHTDLKYAAECLADIHSVRIPESESGLIRPENPLTAILEECEEMVKIYMDSPLGKDRMKRKIRDLLDKAWKKAKEFHMEDSPYQCCINTELNSTNFLIGGEGKPNYLIDWEKPLFGDPAQDLGHFLAPTTTFWKTDVILREEGIENFLNEYLKCVGARFDITGLKERTKVFMEITCLRGITWCAMAWVQYQQPDKLIINESTYRKLEDYLSDVFLEKIEIFLEQ</sequence>
<dbReference type="InterPro" id="IPR002575">
    <property type="entry name" value="Aminoglycoside_PTrfase"/>
</dbReference>
<dbReference type="Proteomes" id="UP000095485">
    <property type="component" value="Unassembled WGS sequence"/>
</dbReference>
<dbReference type="OrthoDB" id="3171511at2"/>
<dbReference type="InterPro" id="IPR011009">
    <property type="entry name" value="Kinase-like_dom_sf"/>
</dbReference>
<evidence type="ECO:0000259" key="1">
    <source>
        <dbReference type="Pfam" id="PF01636"/>
    </source>
</evidence>
<organism evidence="2 3">
    <name type="scientific">Dorea longicatena</name>
    <dbReference type="NCBI Taxonomy" id="88431"/>
    <lineage>
        <taxon>Bacteria</taxon>
        <taxon>Bacillati</taxon>
        <taxon>Bacillota</taxon>
        <taxon>Clostridia</taxon>
        <taxon>Lachnospirales</taxon>
        <taxon>Lachnospiraceae</taxon>
        <taxon>Dorea</taxon>
    </lineage>
</organism>
<dbReference type="EMBL" id="CZAY01000010">
    <property type="protein sequence ID" value="CUP60860.1"/>
    <property type="molecule type" value="Genomic_DNA"/>
</dbReference>
<dbReference type="GO" id="GO:0016740">
    <property type="term" value="F:transferase activity"/>
    <property type="evidence" value="ECO:0007669"/>
    <property type="project" value="UniProtKB-KW"/>
</dbReference>